<dbReference type="InterPro" id="IPR011054">
    <property type="entry name" value="Rudment_hybrid_motif"/>
</dbReference>
<dbReference type="SUPFAM" id="SSF51246">
    <property type="entry name" value="Rudiment single hybrid motif"/>
    <property type="match status" value="1"/>
</dbReference>
<comment type="cofactor">
    <cofactor evidence="1">
        <name>Mn(2+)</name>
        <dbReference type="ChEBI" id="CHEBI:29035"/>
    </cofactor>
</comment>
<evidence type="ECO:0000313" key="11">
    <source>
        <dbReference type="Proteomes" id="UP000638836"/>
    </source>
</evidence>
<dbReference type="EMBL" id="WNJQ01000004">
    <property type="protein sequence ID" value="MBC9825358.1"/>
    <property type="molecule type" value="Genomic_DNA"/>
</dbReference>
<dbReference type="NCBIfam" id="NF004679">
    <property type="entry name" value="PRK06019.1-5"/>
    <property type="match status" value="1"/>
</dbReference>
<evidence type="ECO:0000256" key="8">
    <source>
        <dbReference type="RuleBase" id="RU361200"/>
    </source>
</evidence>
<comment type="caution">
    <text evidence="10">The sequence shown here is derived from an EMBL/GenBank/DDBJ whole genome shotgun (WGS) entry which is preliminary data.</text>
</comment>
<dbReference type="InterPro" id="IPR011761">
    <property type="entry name" value="ATP-grasp"/>
</dbReference>
<dbReference type="InterPro" id="IPR003135">
    <property type="entry name" value="ATP-grasp_carboxylate-amine"/>
</dbReference>
<dbReference type="PROSITE" id="PS50975">
    <property type="entry name" value="ATP_GRASP"/>
    <property type="match status" value="1"/>
</dbReference>
<gene>
    <name evidence="7 8 10" type="primary">purK</name>
    <name evidence="10" type="ORF">GLO26_05885</name>
</gene>
<dbReference type="NCBIfam" id="NF004676">
    <property type="entry name" value="PRK06019.1-2"/>
    <property type="match status" value="1"/>
</dbReference>
<proteinExistence type="inferred from homology"/>
<dbReference type="Gene3D" id="3.30.470.20">
    <property type="entry name" value="ATP-grasp fold, B domain"/>
    <property type="match status" value="1"/>
</dbReference>
<protein>
    <recommendedName>
        <fullName evidence="7 8">N5-carboxyaminoimidazole ribonucleotide synthase</fullName>
        <shortName evidence="7 8">N5-CAIR synthase</shortName>
        <ecNumber evidence="7 8">6.3.4.18</ecNumber>
    </recommendedName>
    <alternativeName>
        <fullName evidence="7 8">5-(carboxyamino)imidazole ribonucleotide synthetase</fullName>
    </alternativeName>
</protein>
<feature type="binding site" evidence="7">
    <location>
        <position position="190"/>
    </location>
    <ligand>
        <name>ATP</name>
        <dbReference type="ChEBI" id="CHEBI:30616"/>
    </ligand>
</feature>
<evidence type="ECO:0000313" key="10">
    <source>
        <dbReference type="EMBL" id="MBC9825358.1"/>
    </source>
</evidence>
<accession>A0ABR7TBN2</accession>
<feature type="binding site" evidence="7">
    <location>
        <begin position="152"/>
        <end position="158"/>
    </location>
    <ligand>
        <name>ATP</name>
        <dbReference type="ChEBI" id="CHEBI:30616"/>
    </ligand>
</feature>
<dbReference type="Pfam" id="PF02222">
    <property type="entry name" value="ATP-grasp"/>
    <property type="match status" value="1"/>
</dbReference>
<dbReference type="Pfam" id="PF17769">
    <property type="entry name" value="PurK_C"/>
    <property type="match status" value="1"/>
</dbReference>
<dbReference type="RefSeq" id="WP_187948730.1">
    <property type="nucleotide sequence ID" value="NZ_WNJQ01000004.1"/>
</dbReference>
<keyword evidence="7 8" id="KW-0436">Ligase</keyword>
<keyword evidence="11" id="KW-1185">Reference proteome</keyword>
<reference evidence="10 11" key="1">
    <citation type="journal article" date="2020" name="Microorganisms">
        <title>New Insight into Antimicrobial Compounds from Food and Marine-Sourced Carnobacterium Species through Phenotype and Genome Analyses.</title>
        <authorList>
            <person name="Begrem S."/>
            <person name="Ivaniuk F."/>
            <person name="Gigout-Chevalier F."/>
            <person name="Kolypczuk L."/>
            <person name="Bonnetot S."/>
            <person name="Leroi F."/>
            <person name="Grovel O."/>
            <person name="Delbarre-Ladrat C."/>
            <person name="Passerini D."/>
        </authorList>
    </citation>
    <scope>NUCLEOTIDE SEQUENCE [LARGE SCALE GENOMIC DNA]</scope>
    <source>
        <strain evidence="10 11">MIP2551</strain>
    </source>
</reference>
<dbReference type="SUPFAM" id="SSF56059">
    <property type="entry name" value="Glutathione synthetase ATP-binding domain-like"/>
    <property type="match status" value="1"/>
</dbReference>
<feature type="binding site" evidence="7">
    <location>
        <position position="147"/>
    </location>
    <ligand>
        <name>ATP</name>
        <dbReference type="ChEBI" id="CHEBI:30616"/>
    </ligand>
</feature>
<feature type="binding site" evidence="7">
    <location>
        <begin position="267"/>
        <end position="268"/>
    </location>
    <ligand>
        <name>ATP</name>
        <dbReference type="ChEBI" id="CHEBI:30616"/>
    </ligand>
</feature>
<feature type="binding site" evidence="7">
    <location>
        <position position="213"/>
    </location>
    <ligand>
        <name>ATP</name>
        <dbReference type="ChEBI" id="CHEBI:30616"/>
    </ligand>
</feature>
<comment type="cofactor">
    <cofactor evidence="2">
        <name>Mg(2+)</name>
        <dbReference type="ChEBI" id="CHEBI:18420"/>
    </cofactor>
</comment>
<feature type="binding site" evidence="7">
    <location>
        <begin position="182"/>
        <end position="185"/>
    </location>
    <ligand>
        <name>ATP</name>
        <dbReference type="ChEBI" id="CHEBI:30616"/>
    </ligand>
</feature>
<dbReference type="NCBIfam" id="TIGR01161">
    <property type="entry name" value="purK"/>
    <property type="match status" value="1"/>
</dbReference>
<feature type="binding site" evidence="7">
    <location>
        <position position="107"/>
    </location>
    <ligand>
        <name>ATP</name>
        <dbReference type="ChEBI" id="CHEBI:30616"/>
    </ligand>
</feature>
<keyword evidence="6" id="KW-0464">Manganese</keyword>
<dbReference type="Gene3D" id="3.40.50.20">
    <property type="match status" value="1"/>
</dbReference>
<dbReference type="GO" id="GO:0034028">
    <property type="term" value="F:5-(carboxyamino)imidazole ribonucleotide synthase activity"/>
    <property type="evidence" value="ECO:0007669"/>
    <property type="project" value="UniProtKB-EC"/>
</dbReference>
<dbReference type="InterPro" id="IPR054350">
    <property type="entry name" value="PurT/PurK_preATP-grasp"/>
</dbReference>
<evidence type="ECO:0000256" key="3">
    <source>
        <dbReference type="ARBA" id="ARBA00022741"/>
    </source>
</evidence>
<evidence type="ECO:0000256" key="6">
    <source>
        <dbReference type="ARBA" id="ARBA00023211"/>
    </source>
</evidence>
<feature type="domain" description="ATP-grasp" evidence="9">
    <location>
        <begin position="111"/>
        <end position="297"/>
    </location>
</feature>
<dbReference type="Gene3D" id="3.30.1490.20">
    <property type="entry name" value="ATP-grasp fold, A domain"/>
    <property type="match status" value="1"/>
</dbReference>
<evidence type="ECO:0000259" key="9">
    <source>
        <dbReference type="PROSITE" id="PS50975"/>
    </source>
</evidence>
<dbReference type="Proteomes" id="UP000638836">
    <property type="component" value="Unassembled WGS sequence"/>
</dbReference>
<dbReference type="NCBIfam" id="NF004675">
    <property type="entry name" value="PRK06019.1-1"/>
    <property type="match status" value="1"/>
</dbReference>
<evidence type="ECO:0000256" key="7">
    <source>
        <dbReference type="HAMAP-Rule" id="MF_01928"/>
    </source>
</evidence>
<comment type="pathway">
    <text evidence="7 8">Purine metabolism; IMP biosynthesis via de novo pathway; 5-amino-1-(5-phospho-D-ribosyl)imidazole-4-carboxylate from 5-amino-1-(5-phospho-D-ribosyl)imidazole (N5-CAIR route): step 1/2.</text>
</comment>
<keyword evidence="4 7" id="KW-0658">Purine biosynthesis</keyword>
<comment type="catalytic activity">
    <reaction evidence="7 8">
        <text>5-amino-1-(5-phospho-beta-D-ribosyl)imidazole + hydrogencarbonate + ATP = 5-carboxyamino-1-(5-phospho-D-ribosyl)imidazole + ADP + phosphate + 2 H(+)</text>
        <dbReference type="Rhea" id="RHEA:19317"/>
        <dbReference type="ChEBI" id="CHEBI:15378"/>
        <dbReference type="ChEBI" id="CHEBI:17544"/>
        <dbReference type="ChEBI" id="CHEBI:30616"/>
        <dbReference type="ChEBI" id="CHEBI:43474"/>
        <dbReference type="ChEBI" id="CHEBI:58730"/>
        <dbReference type="ChEBI" id="CHEBI:137981"/>
        <dbReference type="ChEBI" id="CHEBI:456216"/>
        <dbReference type="EC" id="6.3.4.18"/>
    </reaction>
</comment>
<dbReference type="InterPro" id="IPR005875">
    <property type="entry name" value="PurK"/>
</dbReference>
<dbReference type="InterPro" id="IPR016185">
    <property type="entry name" value="PreATP-grasp_dom_sf"/>
</dbReference>
<dbReference type="SUPFAM" id="SSF52440">
    <property type="entry name" value="PreATP-grasp domain"/>
    <property type="match status" value="1"/>
</dbReference>
<evidence type="ECO:0000256" key="1">
    <source>
        <dbReference type="ARBA" id="ARBA00001936"/>
    </source>
</evidence>
<name>A0ABR7TBN2_9LACT</name>
<comment type="subunit">
    <text evidence="7 8">Homodimer.</text>
</comment>
<evidence type="ECO:0000256" key="5">
    <source>
        <dbReference type="ARBA" id="ARBA00022840"/>
    </source>
</evidence>
<comment type="similarity">
    <text evidence="7 8">Belongs to the PurK/PurT family.</text>
</comment>
<comment type="function">
    <text evidence="8">Catalyzes the ATP-dependent conversion of 5-aminoimidazole ribonucleotide (AIR) and HCO(3)- to N5-carboxyaminoimidazole ribonucleotide (N5-CAIR).</text>
</comment>
<keyword evidence="5 7" id="KW-0067">ATP-binding</keyword>
<evidence type="ECO:0000256" key="4">
    <source>
        <dbReference type="ARBA" id="ARBA00022755"/>
    </source>
</evidence>
<dbReference type="HAMAP" id="MF_01928">
    <property type="entry name" value="PurK"/>
    <property type="match status" value="1"/>
</dbReference>
<dbReference type="PANTHER" id="PTHR11609">
    <property type="entry name" value="PURINE BIOSYNTHESIS PROTEIN 6/7, PUR6/7"/>
    <property type="match status" value="1"/>
</dbReference>
<evidence type="ECO:0000256" key="2">
    <source>
        <dbReference type="ARBA" id="ARBA00001946"/>
    </source>
</evidence>
<dbReference type="InterPro" id="IPR040686">
    <property type="entry name" value="PurK_C"/>
</dbReference>
<dbReference type="InterPro" id="IPR013815">
    <property type="entry name" value="ATP_grasp_subdomain_1"/>
</dbReference>
<dbReference type="EC" id="6.3.4.18" evidence="7 8"/>
<comment type="function">
    <text evidence="7">Catalyzes the ATP-dependent conversion of 5-aminoimidazole ribonucleotide (AIR) and HCO(3)(-) to N5-carboxyaminoimidazole ribonucleotide (N5-CAIR).</text>
</comment>
<dbReference type="Pfam" id="PF22660">
    <property type="entry name" value="RS_preATP-grasp-like"/>
    <property type="match status" value="1"/>
</dbReference>
<organism evidence="10 11">
    <name type="scientific">Carnobacterium inhibens</name>
    <dbReference type="NCBI Taxonomy" id="147709"/>
    <lineage>
        <taxon>Bacteria</taxon>
        <taxon>Bacillati</taxon>
        <taxon>Bacillota</taxon>
        <taxon>Bacilli</taxon>
        <taxon>Lactobacillales</taxon>
        <taxon>Carnobacteriaceae</taxon>
        <taxon>Carnobacterium</taxon>
    </lineage>
</organism>
<dbReference type="PANTHER" id="PTHR11609:SF5">
    <property type="entry name" value="PHOSPHORIBOSYLAMINOIMIDAZOLE CARBOXYLASE"/>
    <property type="match status" value="1"/>
</dbReference>
<keyword evidence="3 7" id="KW-0547">Nucleotide-binding</keyword>
<sequence>MYKTLNPGDTIGIIGGGQLGKMMAQSAKKMGFTVGILDPNQNCPAAQVSDWNICADYADKEALREFARRATVLTFEFENIDAKALQEMEELVAIPQGSEVVAITQDRIKEKRFLESSGVSIAPFEVVETIDQLNTAVEKIGYPCVLKTTRFGYDGKGQVVLKSEADKGATEALIAANSCILEAWVPFSKELSVMIVRNQKGETTIFPVSENIHIANILHESIVPARISPEVSEKAVEAAQQIADALQLIGTLGIELFLTKDDVIFVNELAPRPHNSGHYTIEAMSLSQFDAHIRAVAGLTMPKARLLSSVVMVNILGQHMEDSLAFRDKKAEWSFHYYGKEDLHTNRKVGHVTILTNDVEETLIEIENTGIWNESYRKLNLN</sequence>